<name>A0A9D2EBK8_9MICO</name>
<feature type="domain" description="AAA+ ATPase" evidence="2">
    <location>
        <begin position="20"/>
        <end position="234"/>
    </location>
</feature>
<protein>
    <submittedName>
        <fullName evidence="3">AAA family ATPase</fullName>
    </submittedName>
</protein>
<dbReference type="InterPro" id="IPR027417">
    <property type="entry name" value="P-loop_NTPase"/>
</dbReference>
<proteinExistence type="predicted"/>
<dbReference type="SUPFAM" id="SSF52540">
    <property type="entry name" value="P-loop containing nucleoside triphosphate hydrolases"/>
    <property type="match status" value="2"/>
</dbReference>
<dbReference type="EMBL" id="DXBY01000024">
    <property type="protein sequence ID" value="HIZ34377.1"/>
    <property type="molecule type" value="Genomic_DNA"/>
</dbReference>
<evidence type="ECO:0000313" key="3">
    <source>
        <dbReference type="EMBL" id="HIZ34377.1"/>
    </source>
</evidence>
<dbReference type="Gene3D" id="3.40.50.10190">
    <property type="entry name" value="BRCT domain"/>
    <property type="match status" value="1"/>
</dbReference>
<dbReference type="Proteomes" id="UP000824037">
    <property type="component" value="Unassembled WGS sequence"/>
</dbReference>
<dbReference type="CDD" id="cd18809">
    <property type="entry name" value="SF1_C_RecD"/>
    <property type="match status" value="1"/>
</dbReference>
<dbReference type="PANTHER" id="PTHR47642:SF6">
    <property type="entry name" value="ATP-DEPENDENT DNA HELICASE"/>
    <property type="match status" value="1"/>
</dbReference>
<reference evidence="3" key="1">
    <citation type="journal article" date="2021" name="PeerJ">
        <title>Extensive microbial diversity within the chicken gut microbiome revealed by metagenomics and culture.</title>
        <authorList>
            <person name="Gilroy R."/>
            <person name="Ravi A."/>
            <person name="Getino M."/>
            <person name="Pursley I."/>
            <person name="Horton D.L."/>
            <person name="Alikhan N.F."/>
            <person name="Baker D."/>
            <person name="Gharbi K."/>
            <person name="Hall N."/>
            <person name="Watson M."/>
            <person name="Adriaenssens E.M."/>
            <person name="Foster-Nyarko E."/>
            <person name="Jarju S."/>
            <person name="Secka A."/>
            <person name="Antonio M."/>
            <person name="Oren A."/>
            <person name="Chaudhuri R.R."/>
            <person name="La Ragione R."/>
            <person name="Hildebrand F."/>
            <person name="Pallen M.J."/>
        </authorList>
    </citation>
    <scope>NUCLEOTIDE SEQUENCE</scope>
    <source>
        <strain evidence="3">ChiGjej4B4-7305</strain>
    </source>
</reference>
<evidence type="ECO:0000259" key="2">
    <source>
        <dbReference type="SMART" id="SM00382"/>
    </source>
</evidence>
<organism evidence="3 4">
    <name type="scientific">Candidatus Ruania gallistercoris</name>
    <dbReference type="NCBI Taxonomy" id="2838746"/>
    <lineage>
        <taxon>Bacteria</taxon>
        <taxon>Bacillati</taxon>
        <taxon>Actinomycetota</taxon>
        <taxon>Actinomycetes</taxon>
        <taxon>Micrococcales</taxon>
        <taxon>Ruaniaceae</taxon>
        <taxon>Ruania</taxon>
    </lineage>
</organism>
<evidence type="ECO:0000313" key="4">
    <source>
        <dbReference type="Proteomes" id="UP000824037"/>
    </source>
</evidence>
<dbReference type="SMART" id="SM00382">
    <property type="entry name" value="AAA"/>
    <property type="match status" value="1"/>
</dbReference>
<gene>
    <name evidence="3" type="ORF">H9815_01260</name>
</gene>
<dbReference type="InterPro" id="IPR010285">
    <property type="entry name" value="DNA_helicase_pif1-like_DEAD"/>
</dbReference>
<comment type="caution">
    <text evidence="3">The sequence shown here is derived from an EMBL/GenBank/DDBJ whole genome shotgun (WGS) entry which is preliminary data.</text>
</comment>
<dbReference type="InterPro" id="IPR051055">
    <property type="entry name" value="PIF1_helicase"/>
</dbReference>
<dbReference type="GO" id="GO:0003678">
    <property type="term" value="F:DNA helicase activity"/>
    <property type="evidence" value="ECO:0007669"/>
    <property type="project" value="InterPro"/>
</dbReference>
<dbReference type="InterPro" id="IPR036420">
    <property type="entry name" value="BRCT_dom_sf"/>
</dbReference>
<feature type="region of interest" description="Disordered" evidence="1">
    <location>
        <begin position="645"/>
        <end position="683"/>
    </location>
</feature>
<dbReference type="AlphaFoldDB" id="A0A9D2EBK8"/>
<sequence length="827" mass="87344">MSTTLVRTDELSRALELLEAGENLFLTGRAGTGKSTLIRQFLAGTSRRVVVAAPTGIAALNVAGYTLHRLLGLTATTTLEEVRHGRYRPGRFAKTLASLQTLIVDEASMVRADLFDMLSAALERFGPQPGSRFGGVQLVLVGDLHQLPPVVTDGEEEYFSTRYPSPFFFSADSYRAEYRAELFPTIELTTVFRQAGDDRLTAILNALREGALLGHAMAELNARTDPQFQPPASELWLTLTPTNRLATSRNKQRLAELDAPEHVSTAIRTGDLTTLDDPADASLPLKVGAQVMMLTNDPADRWVNGTLGRIEHLRSDDTGEVTAVVTFTDGSAAEIGPHVWEATRPTVAGGALRHEVVGTFTQLPLRLAWAITIHKSQGQTLDRVLVDLTGGTFSAGQVYVALSRCTSMAGLVLRRPVLAKDLKSDRRIARFLRSARPSTTQDKFCAIAASVVGQDGRRSRPRPVELAVVFADGTALSTLVNPQRDLGDARIRWGITTADVALAPTLAEVWAVLGPVLAGHTPVGPEVDETLALIDFELKRLGAVVPLPLGIPVPPRPGMSPPGGSALETARQGWAAFEAAGGATQAVDAFADPAETDLPGGGLGYLLTRDPGAAVPQPDHLPALADLLAVSGPISAALLGAETGLPGRSGAAPSRHAPAPSQHGPAPDQPTDTDGGSPALTGPTATLARAQVRTAAGRVPATSAVLDRLRGLEELLGTGLADELAALLPAPHDPTAILHPESRVCFTGEVLTPSGRTLTRTQMEALARAGGLRPVPTVTKTRTDVLVTAEAGTQSGKARKAEEYDKPVLDAGQFLDWLASRGVPVPD</sequence>
<dbReference type="SUPFAM" id="SSF53098">
    <property type="entry name" value="Ribonuclease H-like"/>
    <property type="match status" value="1"/>
</dbReference>
<dbReference type="Gene3D" id="3.40.50.300">
    <property type="entry name" value="P-loop containing nucleotide triphosphate hydrolases"/>
    <property type="match status" value="2"/>
</dbReference>
<dbReference type="PANTHER" id="PTHR47642">
    <property type="entry name" value="ATP-DEPENDENT DNA HELICASE"/>
    <property type="match status" value="1"/>
</dbReference>
<dbReference type="GO" id="GO:0006281">
    <property type="term" value="P:DNA repair"/>
    <property type="evidence" value="ECO:0007669"/>
    <property type="project" value="InterPro"/>
</dbReference>
<dbReference type="GO" id="GO:0000723">
    <property type="term" value="P:telomere maintenance"/>
    <property type="evidence" value="ECO:0007669"/>
    <property type="project" value="InterPro"/>
</dbReference>
<dbReference type="InterPro" id="IPR012337">
    <property type="entry name" value="RNaseH-like_sf"/>
</dbReference>
<dbReference type="Pfam" id="PF05970">
    <property type="entry name" value="PIF1"/>
    <property type="match status" value="1"/>
</dbReference>
<accession>A0A9D2EBK8</accession>
<reference evidence="3" key="2">
    <citation type="submission" date="2021-04" db="EMBL/GenBank/DDBJ databases">
        <authorList>
            <person name="Gilroy R."/>
        </authorList>
    </citation>
    <scope>NUCLEOTIDE SEQUENCE</scope>
    <source>
        <strain evidence="3">ChiGjej4B4-7305</strain>
    </source>
</reference>
<evidence type="ECO:0000256" key="1">
    <source>
        <dbReference type="SAM" id="MobiDB-lite"/>
    </source>
</evidence>
<dbReference type="InterPro" id="IPR003593">
    <property type="entry name" value="AAA+_ATPase"/>
</dbReference>